<sequence length="238" mass="27133">MDTLDFYPLTIVLTYLGEVDGTRLLLTKKKYAKQILPMFQWRRAGNAERQQRYRFQVSPVQDPVVLLQRLNTRRLKRRTLSRDSNSSKNGAAATGAATSKGLSTVRRANWEWEEITPPNNNSPWSILQQNRGVTLLLSYPRSGNTLLRTLLERTTGIVTGSDTRPDRTLSKALAEAHNLVGEGVTHRTKTCFVKTHWPERTGWKIVTGHRAVMLVRNPFDAMDSYWNLNVTNTHTETV</sequence>
<reference evidence="3" key="1">
    <citation type="submission" date="2020-06" db="EMBL/GenBank/DDBJ databases">
        <authorList>
            <consortium name="Plant Systems Biology data submission"/>
        </authorList>
    </citation>
    <scope>NUCLEOTIDE SEQUENCE</scope>
    <source>
        <strain evidence="3">D6</strain>
    </source>
</reference>
<feature type="region of interest" description="Disordered" evidence="2">
    <location>
        <begin position="77"/>
        <end position="101"/>
    </location>
</feature>
<name>A0A9N8HYL6_9STRA</name>
<gene>
    <name evidence="3" type="ORF">SEMRO_2019_G311270.1</name>
</gene>
<comment type="similarity">
    <text evidence="1">Belongs to the WSCD family.</text>
</comment>
<dbReference type="InterPro" id="IPR051589">
    <property type="entry name" value="Sialate-O-sulfotransferase"/>
</dbReference>
<keyword evidence="4" id="KW-1185">Reference proteome</keyword>
<organism evidence="3 4">
    <name type="scientific">Seminavis robusta</name>
    <dbReference type="NCBI Taxonomy" id="568900"/>
    <lineage>
        <taxon>Eukaryota</taxon>
        <taxon>Sar</taxon>
        <taxon>Stramenopiles</taxon>
        <taxon>Ochrophyta</taxon>
        <taxon>Bacillariophyta</taxon>
        <taxon>Bacillariophyceae</taxon>
        <taxon>Bacillariophycidae</taxon>
        <taxon>Naviculales</taxon>
        <taxon>Naviculaceae</taxon>
        <taxon>Seminavis</taxon>
    </lineage>
</organism>
<dbReference type="SUPFAM" id="SSF52540">
    <property type="entry name" value="P-loop containing nucleoside triphosphate hydrolases"/>
    <property type="match status" value="1"/>
</dbReference>
<protein>
    <submittedName>
        <fullName evidence="3">WSC domain containing (Partial)</fullName>
    </submittedName>
</protein>
<proteinExistence type="inferred from homology"/>
<accession>A0A9N8HYL6</accession>
<dbReference type="Proteomes" id="UP001153069">
    <property type="component" value="Unassembled WGS sequence"/>
</dbReference>
<feature type="non-terminal residue" evidence="3">
    <location>
        <position position="1"/>
    </location>
</feature>
<dbReference type="EMBL" id="CAICTM010002017">
    <property type="protein sequence ID" value="CAB9527563.1"/>
    <property type="molecule type" value="Genomic_DNA"/>
</dbReference>
<dbReference type="PANTHER" id="PTHR45964:SF5">
    <property type="entry name" value="WSCD FAMILY MEMBER CG9164"/>
    <property type="match status" value="1"/>
</dbReference>
<dbReference type="Gene3D" id="3.40.50.300">
    <property type="entry name" value="P-loop containing nucleotide triphosphate hydrolases"/>
    <property type="match status" value="1"/>
</dbReference>
<feature type="compositionally biased region" description="Low complexity" evidence="2">
    <location>
        <begin position="82"/>
        <end position="101"/>
    </location>
</feature>
<evidence type="ECO:0000256" key="1">
    <source>
        <dbReference type="ARBA" id="ARBA00010236"/>
    </source>
</evidence>
<evidence type="ECO:0000256" key="2">
    <source>
        <dbReference type="SAM" id="MobiDB-lite"/>
    </source>
</evidence>
<dbReference type="PANTHER" id="PTHR45964">
    <property type="entry name" value="WSCD FAMILY MEMBER CG9164"/>
    <property type="match status" value="1"/>
</dbReference>
<comment type="caution">
    <text evidence="3">The sequence shown here is derived from an EMBL/GenBank/DDBJ whole genome shotgun (WGS) entry which is preliminary data.</text>
</comment>
<dbReference type="InterPro" id="IPR027417">
    <property type="entry name" value="P-loop_NTPase"/>
</dbReference>
<dbReference type="AlphaFoldDB" id="A0A9N8HYL6"/>
<evidence type="ECO:0000313" key="3">
    <source>
        <dbReference type="EMBL" id="CAB9527563.1"/>
    </source>
</evidence>
<dbReference type="OrthoDB" id="5985073at2759"/>
<evidence type="ECO:0000313" key="4">
    <source>
        <dbReference type="Proteomes" id="UP001153069"/>
    </source>
</evidence>